<proteinExistence type="predicted"/>
<feature type="region of interest" description="Disordered" evidence="1">
    <location>
        <begin position="39"/>
        <end position="64"/>
    </location>
</feature>
<accession>A0A699XX17</accession>
<sequence length="64" mass="6833">GRSCRGGDDRGADPCRGWPVDEPGGDALSHLAVGLRDQAAERGHRRDGAHRSSPALAGYLLRRQ</sequence>
<gene>
    <name evidence="2" type="ORF">Tci_932403</name>
</gene>
<feature type="region of interest" description="Disordered" evidence="1">
    <location>
        <begin position="1"/>
        <end position="23"/>
    </location>
</feature>
<evidence type="ECO:0000256" key="1">
    <source>
        <dbReference type="SAM" id="MobiDB-lite"/>
    </source>
</evidence>
<evidence type="ECO:0000313" key="2">
    <source>
        <dbReference type="EMBL" id="GFD60434.1"/>
    </source>
</evidence>
<dbReference type="AlphaFoldDB" id="A0A699XX17"/>
<comment type="caution">
    <text evidence="2">The sequence shown here is derived from an EMBL/GenBank/DDBJ whole genome shotgun (WGS) entry which is preliminary data.</text>
</comment>
<feature type="compositionally biased region" description="Basic and acidic residues" evidence="1">
    <location>
        <begin position="1"/>
        <end position="13"/>
    </location>
</feature>
<name>A0A699XX17_TANCI</name>
<organism evidence="2">
    <name type="scientific">Tanacetum cinerariifolium</name>
    <name type="common">Dalmatian daisy</name>
    <name type="synonym">Chrysanthemum cinerariifolium</name>
    <dbReference type="NCBI Taxonomy" id="118510"/>
    <lineage>
        <taxon>Eukaryota</taxon>
        <taxon>Viridiplantae</taxon>
        <taxon>Streptophyta</taxon>
        <taxon>Embryophyta</taxon>
        <taxon>Tracheophyta</taxon>
        <taxon>Spermatophyta</taxon>
        <taxon>Magnoliopsida</taxon>
        <taxon>eudicotyledons</taxon>
        <taxon>Gunneridae</taxon>
        <taxon>Pentapetalae</taxon>
        <taxon>asterids</taxon>
        <taxon>campanulids</taxon>
        <taxon>Asterales</taxon>
        <taxon>Asteraceae</taxon>
        <taxon>Asteroideae</taxon>
        <taxon>Anthemideae</taxon>
        <taxon>Anthemidinae</taxon>
        <taxon>Tanacetum</taxon>
    </lineage>
</organism>
<reference evidence="2" key="1">
    <citation type="journal article" date="2019" name="Sci. Rep.">
        <title>Draft genome of Tanacetum cinerariifolium, the natural source of mosquito coil.</title>
        <authorList>
            <person name="Yamashiro T."/>
            <person name="Shiraishi A."/>
            <person name="Satake H."/>
            <person name="Nakayama K."/>
        </authorList>
    </citation>
    <scope>NUCLEOTIDE SEQUENCE</scope>
</reference>
<protein>
    <submittedName>
        <fullName evidence="2">Uncharacterized protein</fullName>
    </submittedName>
</protein>
<feature type="non-terminal residue" evidence="2">
    <location>
        <position position="1"/>
    </location>
</feature>
<feature type="compositionally biased region" description="Basic and acidic residues" evidence="1">
    <location>
        <begin position="39"/>
        <end position="50"/>
    </location>
</feature>
<dbReference type="EMBL" id="BKCJ011877628">
    <property type="protein sequence ID" value="GFD60434.1"/>
    <property type="molecule type" value="Genomic_DNA"/>
</dbReference>